<feature type="domain" description="Lipoyl-binding" evidence="14">
    <location>
        <begin position="123"/>
        <end position="197"/>
    </location>
</feature>
<dbReference type="InterPro" id="IPR003016">
    <property type="entry name" value="2-oxoA_DH_lipoyl-BS"/>
</dbReference>
<dbReference type="Gene3D" id="3.50.50.60">
    <property type="entry name" value="FAD/NAD(P)-binding domain"/>
    <property type="match status" value="2"/>
</dbReference>
<dbReference type="PRINTS" id="PR00411">
    <property type="entry name" value="PNDRDTASEI"/>
</dbReference>
<dbReference type="Gene3D" id="3.30.390.30">
    <property type="match status" value="1"/>
</dbReference>
<dbReference type="Pfam" id="PF00364">
    <property type="entry name" value="Biotin_lipoyl"/>
    <property type="match status" value="2"/>
</dbReference>
<dbReference type="PROSITE" id="PS00189">
    <property type="entry name" value="LIPOYL"/>
    <property type="match status" value="2"/>
</dbReference>
<dbReference type="SUPFAM" id="SSF55424">
    <property type="entry name" value="FAD/NAD-linked reductases, dimerisation (C-terminal) domain"/>
    <property type="match status" value="1"/>
</dbReference>
<evidence type="ECO:0000256" key="10">
    <source>
        <dbReference type="ARBA" id="ARBA00023284"/>
    </source>
</evidence>
<keyword evidence="9" id="KW-1015">Disulfide bond</keyword>
<dbReference type="GO" id="GO:0050660">
    <property type="term" value="F:flavin adenine dinucleotide binding"/>
    <property type="evidence" value="ECO:0007669"/>
    <property type="project" value="InterPro"/>
</dbReference>
<dbReference type="EC" id="1.8.1.4" evidence="3 12"/>
<dbReference type="CDD" id="cd06849">
    <property type="entry name" value="lipoyl_domain"/>
    <property type="match status" value="2"/>
</dbReference>
<evidence type="ECO:0000256" key="1">
    <source>
        <dbReference type="ARBA" id="ARBA00001938"/>
    </source>
</evidence>
<keyword evidence="7 12" id="KW-0560">Oxidoreductase</keyword>
<keyword evidence="8 12" id="KW-0520">NAD</keyword>
<organism evidence="15 16">
    <name type="scientific">Caballeronia sordidicola</name>
    <name type="common">Burkholderia sordidicola</name>
    <dbReference type="NCBI Taxonomy" id="196367"/>
    <lineage>
        <taxon>Bacteria</taxon>
        <taxon>Pseudomonadati</taxon>
        <taxon>Pseudomonadota</taxon>
        <taxon>Betaproteobacteria</taxon>
        <taxon>Burkholderiales</taxon>
        <taxon>Burkholderiaceae</taxon>
        <taxon>Caballeronia</taxon>
    </lineage>
</organism>
<keyword evidence="4 12" id="KW-0285">Flavoprotein</keyword>
<dbReference type="InterPro" id="IPR050151">
    <property type="entry name" value="Class-I_Pyr_Nuc-Dis_Oxidored"/>
</dbReference>
<dbReference type="GO" id="GO:0004148">
    <property type="term" value="F:dihydrolipoyl dehydrogenase (NADH) activity"/>
    <property type="evidence" value="ECO:0007669"/>
    <property type="project" value="UniProtKB-EC"/>
</dbReference>
<dbReference type="PANTHER" id="PTHR22912:SF160">
    <property type="entry name" value="DIHYDROLIPOYL DEHYDROGENASE"/>
    <property type="match status" value="1"/>
</dbReference>
<keyword evidence="6 12" id="KW-0274">FAD</keyword>
<dbReference type="InterPro" id="IPR016156">
    <property type="entry name" value="FAD/NAD-linked_Rdtase_dimer_sf"/>
</dbReference>
<comment type="cofactor">
    <cofactor evidence="12">
        <name>FAD</name>
        <dbReference type="ChEBI" id="CHEBI:57692"/>
    </cofactor>
    <text evidence="12">Binds 1 FAD per subunit.</text>
</comment>
<evidence type="ECO:0000256" key="8">
    <source>
        <dbReference type="ARBA" id="ARBA00023027"/>
    </source>
</evidence>
<dbReference type="AlphaFoldDB" id="A0A158EUW0"/>
<feature type="compositionally biased region" description="Low complexity" evidence="13">
    <location>
        <begin position="213"/>
        <end position="225"/>
    </location>
</feature>
<dbReference type="NCBIfam" id="TIGR01350">
    <property type="entry name" value="lipoamide_DH"/>
    <property type="match status" value="1"/>
</dbReference>
<dbReference type="InterPro" id="IPR012999">
    <property type="entry name" value="Pyr_OxRdtase_I_AS"/>
</dbReference>
<sequence>MSLTELKVPDIGDFKDVDVIEVNIKAGDAIEKEQGVLTLESDKASIEVPSDLVGTVKEVKVKAGDKVSQGTVIAIVETADAGSEKPAEKPAAPAETNAETPAPAPKEAAASKPAEQKPAGGGSQDVKVPDIGDFSDIPVIEIHVKAGDTVEKEQSLVTLESDKATMDVPSPMAGTVKEVKVKIGDNVSEGSVILTLEAQGGGVSQVEEKPQTAAPQPAEKASAAPAPKAASFAGSADIECDMLVLGAGPGGYSAAFRAADLGMNTVIVERYATLGGVCLNVGCIPSKALLHAASITEEAKALAHHGISFGEPTIDLDKLRDFKSGVVKKLTGGLAGMAKARKVQVVTGVGKFVGPNHMEIEGEGGKKVVQFKKAIIAAGSQAVKLPFMPEDSRVVDSTGALELRQIPKRMLVIGGGIIGLEMATVYAALGAQIDVVEMLDGLMAGADRDLVKVWEKFNAKRFSNVMLKTKTTKAEARDDGIYVSFEGEKAPADAQRYDLVLVAVGRSPNGGKIGADKAGVAVTDRGFINVDKQLRTNVEHIFAIGDLVGQPMLAHKAVHEGHVAAEAAHGEKAYFDALQIPSVAYTDPEVAWAGKTEDQCKAEGIKYGKAVFPWAASGRAIANGRDEGFTKLIFDEETHRIIGGGIVGTSAGDLISEVCLAIEMGADAEDIGKTIHPHPTLGESIGMAAELYEGVCTDLPPQRKK</sequence>
<protein>
    <recommendedName>
        <fullName evidence="3 12">Dihydrolipoyl dehydrogenase</fullName>
        <ecNumber evidence="3 12">1.8.1.4</ecNumber>
    </recommendedName>
</protein>
<evidence type="ECO:0000256" key="11">
    <source>
        <dbReference type="ARBA" id="ARBA00049187"/>
    </source>
</evidence>
<feature type="domain" description="Lipoyl-binding" evidence="14">
    <location>
        <begin position="3"/>
        <end position="77"/>
    </location>
</feature>
<dbReference type="InterPro" id="IPR000089">
    <property type="entry name" value="Biotin_lipoyl"/>
</dbReference>
<comment type="cofactor">
    <cofactor evidence="1">
        <name>(R)-lipoate</name>
        <dbReference type="ChEBI" id="CHEBI:83088"/>
    </cofactor>
</comment>
<evidence type="ECO:0000256" key="9">
    <source>
        <dbReference type="ARBA" id="ARBA00023157"/>
    </source>
</evidence>
<dbReference type="Pfam" id="PF07992">
    <property type="entry name" value="Pyr_redox_2"/>
    <property type="match status" value="1"/>
</dbReference>
<dbReference type="PROSITE" id="PS50968">
    <property type="entry name" value="BIOTINYL_LIPOYL"/>
    <property type="match status" value="2"/>
</dbReference>
<evidence type="ECO:0000256" key="13">
    <source>
        <dbReference type="SAM" id="MobiDB-lite"/>
    </source>
</evidence>
<comment type="similarity">
    <text evidence="2 12">Belongs to the class-I pyridine nucleotide-disulfide oxidoreductase family.</text>
</comment>
<evidence type="ECO:0000313" key="15">
    <source>
        <dbReference type="EMBL" id="SAL11334.1"/>
    </source>
</evidence>
<comment type="miscellaneous">
    <text evidence="12">The active site is a redox-active disulfide bond.</text>
</comment>
<dbReference type="EMBL" id="FCOC02000001">
    <property type="protein sequence ID" value="SAL11334.1"/>
    <property type="molecule type" value="Genomic_DNA"/>
</dbReference>
<evidence type="ECO:0000256" key="4">
    <source>
        <dbReference type="ARBA" id="ARBA00022630"/>
    </source>
</evidence>
<dbReference type="OrthoDB" id="178496at2"/>
<dbReference type="Proteomes" id="UP000054893">
    <property type="component" value="Unassembled WGS sequence"/>
</dbReference>
<dbReference type="FunFam" id="2.40.50.100:FF:000009">
    <property type="entry name" value="Acetyltransferase component of pyruvate dehydrogenase complex"/>
    <property type="match status" value="2"/>
</dbReference>
<evidence type="ECO:0000256" key="3">
    <source>
        <dbReference type="ARBA" id="ARBA00012608"/>
    </source>
</evidence>
<dbReference type="FunFam" id="3.30.390.30:FF:000001">
    <property type="entry name" value="Dihydrolipoyl dehydrogenase"/>
    <property type="match status" value="1"/>
</dbReference>
<dbReference type="InterPro" id="IPR036188">
    <property type="entry name" value="FAD/NAD-bd_sf"/>
</dbReference>
<evidence type="ECO:0000313" key="16">
    <source>
        <dbReference type="Proteomes" id="UP000054893"/>
    </source>
</evidence>
<dbReference type="PROSITE" id="PS00076">
    <property type="entry name" value="PYRIDINE_REDOX_1"/>
    <property type="match status" value="1"/>
</dbReference>
<proteinExistence type="inferred from homology"/>
<comment type="catalytic activity">
    <reaction evidence="11 12">
        <text>N(6)-[(R)-dihydrolipoyl]-L-lysyl-[protein] + NAD(+) = N(6)-[(R)-lipoyl]-L-lysyl-[protein] + NADH + H(+)</text>
        <dbReference type="Rhea" id="RHEA:15045"/>
        <dbReference type="Rhea" id="RHEA-COMP:10474"/>
        <dbReference type="Rhea" id="RHEA-COMP:10475"/>
        <dbReference type="ChEBI" id="CHEBI:15378"/>
        <dbReference type="ChEBI" id="CHEBI:57540"/>
        <dbReference type="ChEBI" id="CHEBI:57945"/>
        <dbReference type="ChEBI" id="CHEBI:83099"/>
        <dbReference type="ChEBI" id="CHEBI:83100"/>
        <dbReference type="EC" id="1.8.1.4"/>
    </reaction>
</comment>
<keyword evidence="10 12" id="KW-0676">Redox-active center</keyword>
<dbReference type="Gene3D" id="2.40.50.100">
    <property type="match status" value="2"/>
</dbReference>
<dbReference type="InterPro" id="IPR004099">
    <property type="entry name" value="Pyr_nucl-diS_OxRdtase_dimer"/>
</dbReference>
<evidence type="ECO:0000256" key="12">
    <source>
        <dbReference type="RuleBase" id="RU003692"/>
    </source>
</evidence>
<dbReference type="SUPFAM" id="SSF51905">
    <property type="entry name" value="FAD/NAD(P)-binding domain"/>
    <property type="match status" value="1"/>
</dbReference>
<evidence type="ECO:0000256" key="2">
    <source>
        <dbReference type="ARBA" id="ARBA00007532"/>
    </source>
</evidence>
<dbReference type="SUPFAM" id="SSF51230">
    <property type="entry name" value="Single hybrid motif"/>
    <property type="match status" value="2"/>
</dbReference>
<dbReference type="Pfam" id="PF02852">
    <property type="entry name" value="Pyr_redox_dim"/>
    <property type="match status" value="1"/>
</dbReference>
<evidence type="ECO:0000256" key="6">
    <source>
        <dbReference type="ARBA" id="ARBA00022827"/>
    </source>
</evidence>
<reference evidence="15 16" key="1">
    <citation type="submission" date="2016-01" db="EMBL/GenBank/DDBJ databases">
        <authorList>
            <person name="Oliw E.H."/>
        </authorList>
    </citation>
    <scope>NUCLEOTIDE SEQUENCE [LARGE SCALE GENOMIC DNA]</scope>
    <source>
        <strain evidence="15">LMG 22029</strain>
    </source>
</reference>
<name>A0A158EUW0_CABSO</name>
<accession>A0A158EUW0</accession>
<dbReference type="PRINTS" id="PR00368">
    <property type="entry name" value="FADPNR"/>
</dbReference>
<keyword evidence="5" id="KW-0450">Lipoyl</keyword>
<dbReference type="InterPro" id="IPR011053">
    <property type="entry name" value="Single_hybrid_motif"/>
</dbReference>
<dbReference type="InterPro" id="IPR023753">
    <property type="entry name" value="FAD/NAD-binding_dom"/>
</dbReference>
<gene>
    <name evidence="15" type="ORF">AWB64_00383</name>
</gene>
<feature type="region of interest" description="Disordered" evidence="13">
    <location>
        <begin position="79"/>
        <end position="130"/>
    </location>
</feature>
<feature type="region of interest" description="Disordered" evidence="13">
    <location>
        <begin position="201"/>
        <end position="225"/>
    </location>
</feature>
<evidence type="ECO:0000256" key="7">
    <source>
        <dbReference type="ARBA" id="ARBA00023002"/>
    </source>
</evidence>
<feature type="compositionally biased region" description="Low complexity" evidence="13">
    <location>
        <begin position="89"/>
        <end position="118"/>
    </location>
</feature>
<dbReference type="GO" id="GO:0006103">
    <property type="term" value="P:2-oxoglutarate metabolic process"/>
    <property type="evidence" value="ECO:0007669"/>
    <property type="project" value="TreeGrafter"/>
</dbReference>
<dbReference type="PANTHER" id="PTHR22912">
    <property type="entry name" value="DISULFIDE OXIDOREDUCTASE"/>
    <property type="match status" value="1"/>
</dbReference>
<evidence type="ECO:0000259" key="14">
    <source>
        <dbReference type="PROSITE" id="PS50968"/>
    </source>
</evidence>
<evidence type="ECO:0000256" key="5">
    <source>
        <dbReference type="ARBA" id="ARBA00022823"/>
    </source>
</evidence>
<dbReference type="InterPro" id="IPR006258">
    <property type="entry name" value="Lipoamide_DH"/>
</dbReference>